<feature type="compositionally biased region" description="Basic residues" evidence="3">
    <location>
        <begin position="1"/>
        <end position="14"/>
    </location>
</feature>
<evidence type="ECO:0000313" key="7">
    <source>
        <dbReference type="Proteomes" id="UP000234328"/>
    </source>
</evidence>
<dbReference type="GO" id="GO:0016787">
    <property type="term" value="F:hydrolase activity"/>
    <property type="evidence" value="ECO:0007669"/>
    <property type="project" value="InterPro"/>
</dbReference>
<dbReference type="PANTHER" id="PTHR13966:SF5">
    <property type="entry name" value="ENDONUCLEASE G, MITOCHONDRIAL"/>
    <property type="match status" value="1"/>
</dbReference>
<evidence type="ECO:0000256" key="1">
    <source>
        <dbReference type="PIRSR" id="PIRSR640255-1"/>
    </source>
</evidence>
<sequence length="304" mass="33637">MTSKKKPVSRKRRNTTTSKPSKVSAGRLASFLKALSASTITAFSVASCALNPQLVEQLPIEPILRQLGLPGHEQDQVATQEVPAGSLVQTHFVQCPQFFPEGRLPAVPGGKGLRELCFSSFAILHSGQTRTPVFVAQRINRGMLLRASSIERIDQFYADARLPKTERAELDDYRNSGYSRGHMAPAADMHSLQAMTQSFSLANMVPQNQTHNAGAWSQIEQDTRKYVMRAAGDVHIFTGPVYDDRLLSARAGRVAVPTHLYKVVRDATTGRTWVHWQMNKASAKAGPPITYEEFVRRTGLRLLP</sequence>
<dbReference type="InterPro" id="IPR040255">
    <property type="entry name" value="Non-specific_endonuclease"/>
</dbReference>
<dbReference type="InterPro" id="IPR020821">
    <property type="entry name" value="ENPP1-3/EXOG-like_nuc-like"/>
</dbReference>
<evidence type="ECO:0000259" key="5">
    <source>
        <dbReference type="SMART" id="SM00892"/>
    </source>
</evidence>
<reference evidence="6 7" key="1">
    <citation type="submission" date="2017-10" db="EMBL/GenBank/DDBJ databases">
        <title>Two draft genome sequences of Pusillimonas sp. strains isolated from a nitrate- and radionuclide-contaminated groundwater in Russia.</title>
        <authorList>
            <person name="Grouzdev D.S."/>
            <person name="Tourova T.P."/>
            <person name="Goeva M.A."/>
            <person name="Babich T.L."/>
            <person name="Sokolova D.S."/>
            <person name="Abdullin R."/>
            <person name="Poltaraus A.B."/>
            <person name="Toshchakov S.V."/>
            <person name="Nazina T.N."/>
        </authorList>
    </citation>
    <scope>NUCLEOTIDE SEQUENCE [LARGE SCALE GENOMIC DNA]</scope>
    <source>
        <strain evidence="6 7">JR1/69-2-13</strain>
    </source>
</reference>
<dbReference type="SMART" id="SM00892">
    <property type="entry name" value="Endonuclease_NS"/>
    <property type="match status" value="1"/>
</dbReference>
<evidence type="ECO:0000259" key="4">
    <source>
        <dbReference type="SMART" id="SM00477"/>
    </source>
</evidence>
<evidence type="ECO:0000256" key="3">
    <source>
        <dbReference type="SAM" id="MobiDB-lite"/>
    </source>
</evidence>
<feature type="domain" description="ENPP1-3/EXOG-like endonuclease/phosphodiesterase" evidence="4">
    <location>
        <begin position="118"/>
        <end position="304"/>
    </location>
</feature>
<gene>
    <name evidence="6" type="ORF">CR155_05865</name>
</gene>
<keyword evidence="2" id="KW-0479">Metal-binding</keyword>
<name>A0A2N4UIZ4_9BURK</name>
<dbReference type="PANTHER" id="PTHR13966">
    <property type="entry name" value="ENDONUCLEASE RELATED"/>
    <property type="match status" value="1"/>
</dbReference>
<dbReference type="AlphaFoldDB" id="A0A2N4UIZ4"/>
<accession>A0A2N4UIZ4</accession>
<proteinExistence type="predicted"/>
<keyword evidence="6" id="KW-0540">Nuclease</keyword>
<protein>
    <submittedName>
        <fullName evidence="6">Endonuclease</fullName>
    </submittedName>
</protein>
<dbReference type="GO" id="GO:0046872">
    <property type="term" value="F:metal ion binding"/>
    <property type="evidence" value="ECO:0007669"/>
    <property type="project" value="UniProtKB-KW"/>
</dbReference>
<keyword evidence="7" id="KW-1185">Reference proteome</keyword>
<dbReference type="InterPro" id="IPR001604">
    <property type="entry name" value="Endo_G_ENPP1-like_dom"/>
</dbReference>
<organism evidence="6 7">
    <name type="scientific">Pollutimonas nitritireducens</name>
    <dbReference type="NCBI Taxonomy" id="2045209"/>
    <lineage>
        <taxon>Bacteria</taxon>
        <taxon>Pseudomonadati</taxon>
        <taxon>Pseudomonadota</taxon>
        <taxon>Betaproteobacteria</taxon>
        <taxon>Burkholderiales</taxon>
        <taxon>Alcaligenaceae</taxon>
        <taxon>Pollutimonas</taxon>
    </lineage>
</organism>
<keyword evidence="6" id="KW-0378">Hydrolase</keyword>
<dbReference type="InterPro" id="IPR044929">
    <property type="entry name" value="DNA/RNA_non-sp_Endonuclease_sf"/>
</dbReference>
<evidence type="ECO:0000313" key="6">
    <source>
        <dbReference type="EMBL" id="PLC54978.1"/>
    </source>
</evidence>
<dbReference type="SMART" id="SM00477">
    <property type="entry name" value="NUC"/>
    <property type="match status" value="1"/>
</dbReference>
<feature type="domain" description="DNA/RNA non-specific endonuclease/pyrophosphatase/phosphodiesterase" evidence="5">
    <location>
        <begin position="117"/>
        <end position="304"/>
    </location>
</feature>
<dbReference type="Gene3D" id="3.40.570.10">
    <property type="entry name" value="Extracellular Endonuclease, subunit A"/>
    <property type="match status" value="1"/>
</dbReference>
<feature type="binding site" evidence="2">
    <location>
        <position position="212"/>
    </location>
    <ligand>
        <name>Mg(2+)</name>
        <dbReference type="ChEBI" id="CHEBI:18420"/>
        <note>catalytic</note>
    </ligand>
</feature>
<dbReference type="Proteomes" id="UP000234328">
    <property type="component" value="Unassembled WGS sequence"/>
</dbReference>
<dbReference type="EMBL" id="PDNV01000003">
    <property type="protein sequence ID" value="PLC54978.1"/>
    <property type="molecule type" value="Genomic_DNA"/>
</dbReference>
<dbReference type="Pfam" id="PF01223">
    <property type="entry name" value="Endonuclease_NS"/>
    <property type="match status" value="1"/>
</dbReference>
<evidence type="ECO:0000256" key="2">
    <source>
        <dbReference type="PIRSR" id="PIRSR640255-2"/>
    </source>
</evidence>
<dbReference type="GO" id="GO:0004519">
    <property type="term" value="F:endonuclease activity"/>
    <property type="evidence" value="ECO:0007669"/>
    <property type="project" value="UniProtKB-KW"/>
</dbReference>
<dbReference type="GO" id="GO:0003676">
    <property type="term" value="F:nucleic acid binding"/>
    <property type="evidence" value="ECO:0007669"/>
    <property type="project" value="InterPro"/>
</dbReference>
<comment type="caution">
    <text evidence="6">The sequence shown here is derived from an EMBL/GenBank/DDBJ whole genome shotgun (WGS) entry which is preliminary data.</text>
</comment>
<keyword evidence="6" id="KW-0255">Endonuclease</keyword>
<feature type="active site" description="Proton acceptor" evidence="1">
    <location>
        <position position="182"/>
    </location>
</feature>
<dbReference type="OrthoDB" id="9811262at2"/>
<feature type="region of interest" description="Disordered" evidence="3">
    <location>
        <begin position="1"/>
        <end position="22"/>
    </location>
</feature>
<dbReference type="InterPro" id="IPR044925">
    <property type="entry name" value="His-Me_finger_sf"/>
</dbReference>
<dbReference type="RefSeq" id="WP_102069055.1">
    <property type="nucleotide sequence ID" value="NZ_PDNV01000003.1"/>
</dbReference>
<dbReference type="SUPFAM" id="SSF54060">
    <property type="entry name" value="His-Me finger endonucleases"/>
    <property type="match status" value="1"/>
</dbReference>